<evidence type="ECO:0000313" key="1">
    <source>
        <dbReference type="EMBL" id="OGY65183.1"/>
    </source>
</evidence>
<name>A0A1G1ZKM6_9BACT</name>
<sequence>MAFLIQFQRRAIESLKSHLFRPRHAIEDIHHLRSVISGNFTCDGVSLDILGVSKGVGTCSDIHGMDVLVLGWSKSHRCRAANEISLEKIKRCAYAVLLRQATEEEAKSQHFAPDVAVLCVELLRITDIASDYTNFQSTGLYACYAAI</sequence>
<proteinExistence type="predicted"/>
<protein>
    <submittedName>
        <fullName evidence="1">Uncharacterized protein</fullName>
    </submittedName>
</protein>
<accession>A0A1G1ZKM6</accession>
<evidence type="ECO:0000313" key="2">
    <source>
        <dbReference type="Proteomes" id="UP000177942"/>
    </source>
</evidence>
<dbReference type="EMBL" id="MHJJ01000014">
    <property type="protein sequence ID" value="OGY65183.1"/>
    <property type="molecule type" value="Genomic_DNA"/>
</dbReference>
<comment type="caution">
    <text evidence="1">The sequence shown here is derived from an EMBL/GenBank/DDBJ whole genome shotgun (WGS) entry which is preliminary data.</text>
</comment>
<organism evidence="1 2">
    <name type="scientific">Candidatus Harrisonbacteria bacterium RIFCSPLOWO2_01_FULL_44_18</name>
    <dbReference type="NCBI Taxonomy" id="1798407"/>
    <lineage>
        <taxon>Bacteria</taxon>
        <taxon>Candidatus Harrisoniibacteriota</taxon>
    </lineage>
</organism>
<gene>
    <name evidence="1" type="ORF">A3A16_00625</name>
</gene>
<dbReference type="Proteomes" id="UP000177942">
    <property type="component" value="Unassembled WGS sequence"/>
</dbReference>
<dbReference type="AlphaFoldDB" id="A0A1G1ZKM6"/>
<reference evidence="1 2" key="1">
    <citation type="journal article" date="2016" name="Nat. Commun.">
        <title>Thousands of microbial genomes shed light on interconnected biogeochemical processes in an aquifer system.</title>
        <authorList>
            <person name="Anantharaman K."/>
            <person name="Brown C.T."/>
            <person name="Hug L.A."/>
            <person name="Sharon I."/>
            <person name="Castelle C.J."/>
            <person name="Probst A.J."/>
            <person name="Thomas B.C."/>
            <person name="Singh A."/>
            <person name="Wilkins M.J."/>
            <person name="Karaoz U."/>
            <person name="Brodie E.L."/>
            <person name="Williams K.H."/>
            <person name="Hubbard S.S."/>
            <person name="Banfield J.F."/>
        </authorList>
    </citation>
    <scope>NUCLEOTIDE SEQUENCE [LARGE SCALE GENOMIC DNA]</scope>
</reference>
<dbReference type="STRING" id="1798407.A3A16_00625"/>